<evidence type="ECO:0000313" key="3">
    <source>
        <dbReference type="EMBL" id="PIC51031.1"/>
    </source>
</evidence>
<evidence type="ECO:0000313" key="4">
    <source>
        <dbReference type="Proteomes" id="UP000230233"/>
    </source>
</evidence>
<dbReference type="EMBL" id="PDUG01000001">
    <property type="protein sequence ID" value="PIC51031.1"/>
    <property type="molecule type" value="Genomic_DNA"/>
</dbReference>
<keyword evidence="2" id="KW-1133">Transmembrane helix</keyword>
<keyword evidence="4" id="KW-1185">Reference proteome</keyword>
<keyword evidence="2" id="KW-0812">Transmembrane</keyword>
<proteinExistence type="predicted"/>
<gene>
    <name evidence="3" type="primary">Cnig_chr_I.g17</name>
    <name evidence="3" type="ORF">B9Z55_000017</name>
</gene>
<protein>
    <submittedName>
        <fullName evidence="3">Uncharacterized protein</fullName>
    </submittedName>
</protein>
<dbReference type="OrthoDB" id="5846520at2759"/>
<feature type="transmembrane region" description="Helical" evidence="2">
    <location>
        <begin position="115"/>
        <end position="136"/>
    </location>
</feature>
<name>A0A2G5VH91_9PELO</name>
<dbReference type="Proteomes" id="UP000230233">
    <property type="component" value="Chromosome I"/>
</dbReference>
<feature type="compositionally biased region" description="Basic and acidic residues" evidence="1">
    <location>
        <begin position="91"/>
        <end position="101"/>
    </location>
</feature>
<feature type="region of interest" description="Disordered" evidence="1">
    <location>
        <begin position="1"/>
        <end position="101"/>
    </location>
</feature>
<keyword evidence="2" id="KW-0472">Membrane</keyword>
<accession>A0A2G5VH91</accession>
<organism evidence="3 4">
    <name type="scientific">Caenorhabditis nigoni</name>
    <dbReference type="NCBI Taxonomy" id="1611254"/>
    <lineage>
        <taxon>Eukaryota</taxon>
        <taxon>Metazoa</taxon>
        <taxon>Ecdysozoa</taxon>
        <taxon>Nematoda</taxon>
        <taxon>Chromadorea</taxon>
        <taxon>Rhabditida</taxon>
        <taxon>Rhabditina</taxon>
        <taxon>Rhabditomorpha</taxon>
        <taxon>Rhabditoidea</taxon>
        <taxon>Rhabditidae</taxon>
        <taxon>Peloderinae</taxon>
        <taxon>Caenorhabditis</taxon>
    </lineage>
</organism>
<evidence type="ECO:0000256" key="2">
    <source>
        <dbReference type="SAM" id="Phobius"/>
    </source>
</evidence>
<dbReference type="AlphaFoldDB" id="A0A2G5VH91"/>
<comment type="caution">
    <text evidence="3">The sequence shown here is derived from an EMBL/GenBank/DDBJ whole genome shotgun (WGS) entry which is preliminary data.</text>
</comment>
<sequence>MADPYDPANPGNDPLRSADDNYQNLGGLPYANMDPNAPHGTDVPPPPAAAPAQAPPLVQASDKAPSSKKPGKGGNDMVGSGVQELPDSDPSDSRNYRVDKPKVKKLKKKIKRVKIIYWIMIVLWVIALVLFVLIHLNTFGIHVLPFLQKD</sequence>
<evidence type="ECO:0000256" key="1">
    <source>
        <dbReference type="SAM" id="MobiDB-lite"/>
    </source>
</evidence>
<reference evidence="4" key="1">
    <citation type="submission" date="2017-10" db="EMBL/GenBank/DDBJ databases">
        <title>Rapid genome shrinkage in a self-fertile nematode reveals novel sperm competition proteins.</title>
        <authorList>
            <person name="Yin D."/>
            <person name="Schwarz E.M."/>
            <person name="Thomas C.G."/>
            <person name="Felde R.L."/>
            <person name="Korf I.F."/>
            <person name="Cutter A.D."/>
            <person name="Schartner C.M."/>
            <person name="Ralston E.J."/>
            <person name="Meyer B.J."/>
            <person name="Haag E.S."/>
        </authorList>
    </citation>
    <scope>NUCLEOTIDE SEQUENCE [LARGE SCALE GENOMIC DNA]</scope>
    <source>
        <strain evidence="4">JU1422</strain>
    </source>
</reference>